<dbReference type="EMBL" id="JACHGK010000022">
    <property type="protein sequence ID" value="MBB6447495.1"/>
    <property type="molecule type" value="Genomic_DNA"/>
</dbReference>
<feature type="domain" description="Glycosyl hydrolase 94 catalytic" evidence="6">
    <location>
        <begin position="2241"/>
        <end position="2666"/>
    </location>
</feature>
<feature type="transmembrane region" description="Helical" evidence="3">
    <location>
        <begin position="392"/>
        <end position="410"/>
    </location>
</feature>
<dbReference type="CDD" id="cd11753">
    <property type="entry name" value="GH94N_ChvB_NdvB_2_like"/>
    <property type="match status" value="1"/>
</dbReference>
<dbReference type="Pfam" id="PF06165">
    <property type="entry name" value="GH94_b-supersand"/>
    <property type="match status" value="2"/>
</dbReference>
<feature type="transmembrane region" description="Helical" evidence="3">
    <location>
        <begin position="849"/>
        <end position="871"/>
    </location>
</feature>
<dbReference type="SUPFAM" id="SSF74650">
    <property type="entry name" value="Galactose mutarotase-like"/>
    <property type="match status" value="2"/>
</dbReference>
<protein>
    <submittedName>
        <fullName evidence="7">Cellobiose phosphorylase</fullName>
    </submittedName>
</protein>
<dbReference type="Pfam" id="PF17167">
    <property type="entry name" value="Glyco_hydro_94"/>
    <property type="match status" value="1"/>
</dbReference>
<comment type="caution">
    <text evidence="7">The sequence shown here is derived from an EMBL/GenBank/DDBJ whole genome shotgun (WGS) entry which is preliminary data.</text>
</comment>
<dbReference type="PANTHER" id="PTHR37469">
    <property type="entry name" value="CELLOBIONIC ACID PHOSPHORYLASE-RELATED"/>
    <property type="match status" value="1"/>
</dbReference>
<dbReference type="SMART" id="SM01068">
    <property type="entry name" value="CBM_X"/>
    <property type="match status" value="2"/>
</dbReference>
<evidence type="ECO:0000313" key="8">
    <source>
        <dbReference type="Proteomes" id="UP000531594"/>
    </source>
</evidence>
<keyword evidence="1" id="KW-0328">Glycosyltransferase</keyword>
<feature type="domain" description="Glycosyl hydrolase 94 supersandwich" evidence="4">
    <location>
        <begin position="1947"/>
        <end position="2228"/>
    </location>
</feature>
<dbReference type="InterPro" id="IPR011013">
    <property type="entry name" value="Gal_mutarotase_sf_dom"/>
</dbReference>
<dbReference type="InterPro" id="IPR052047">
    <property type="entry name" value="GH94_Enzymes"/>
</dbReference>
<evidence type="ECO:0000313" key="7">
    <source>
        <dbReference type="EMBL" id="MBB6447495.1"/>
    </source>
</evidence>
<gene>
    <name evidence="7" type="ORF">HNR53_004176</name>
</gene>
<dbReference type="PANTHER" id="PTHR37469:SF2">
    <property type="entry name" value="CELLOBIONIC ACID PHOSPHORYLASE"/>
    <property type="match status" value="1"/>
</dbReference>
<dbReference type="GO" id="GO:0030246">
    <property type="term" value="F:carbohydrate binding"/>
    <property type="evidence" value="ECO:0007669"/>
    <property type="project" value="InterPro"/>
</dbReference>
<dbReference type="CDD" id="cd11756">
    <property type="entry name" value="GH94N_ChvB_NdvB_1_like"/>
    <property type="match status" value="1"/>
</dbReference>
<dbReference type="InterPro" id="IPR033432">
    <property type="entry name" value="GH94_catalytic"/>
</dbReference>
<feature type="transmembrane region" description="Helical" evidence="3">
    <location>
        <begin position="801"/>
        <end position="829"/>
    </location>
</feature>
<evidence type="ECO:0000259" key="4">
    <source>
        <dbReference type="Pfam" id="PF06165"/>
    </source>
</evidence>
<keyword evidence="3" id="KW-0812">Transmembrane</keyword>
<evidence type="ECO:0000256" key="1">
    <source>
        <dbReference type="ARBA" id="ARBA00022676"/>
    </source>
</evidence>
<evidence type="ECO:0000256" key="2">
    <source>
        <dbReference type="ARBA" id="ARBA00022679"/>
    </source>
</evidence>
<feature type="domain" description="Glycosyl hydrolase 94 supersandwich" evidence="4">
    <location>
        <begin position="1443"/>
        <end position="1717"/>
    </location>
</feature>
<keyword evidence="3" id="KW-1133">Transmembrane helix</keyword>
<dbReference type="InterPro" id="IPR019282">
    <property type="entry name" value="Glycoamylase-like_cons_dom"/>
</dbReference>
<dbReference type="InterPro" id="IPR037820">
    <property type="entry name" value="GH94N_NdvB"/>
</dbReference>
<evidence type="ECO:0000256" key="3">
    <source>
        <dbReference type="SAM" id="Phobius"/>
    </source>
</evidence>
<dbReference type="SUPFAM" id="SSF48208">
    <property type="entry name" value="Six-hairpin glycosidases"/>
    <property type="match status" value="1"/>
</dbReference>
<dbReference type="InterPro" id="IPR037824">
    <property type="entry name" value="GH94N_2_NdvB"/>
</dbReference>
<feature type="domain" description="Glycoamylase-like" evidence="5">
    <location>
        <begin position="1192"/>
        <end position="1401"/>
    </location>
</feature>
<feature type="transmembrane region" description="Helical" evidence="3">
    <location>
        <begin position="422"/>
        <end position="445"/>
    </location>
</feature>
<accession>A0A7X0HV66</accession>
<keyword evidence="2" id="KW-0808">Transferase</keyword>
<dbReference type="Gene3D" id="1.50.10.10">
    <property type="match status" value="1"/>
</dbReference>
<dbReference type="GO" id="GO:0016757">
    <property type="term" value="F:glycosyltransferase activity"/>
    <property type="evidence" value="ECO:0007669"/>
    <property type="project" value="UniProtKB-KW"/>
</dbReference>
<evidence type="ECO:0000259" key="5">
    <source>
        <dbReference type="Pfam" id="PF10091"/>
    </source>
</evidence>
<organism evidence="7 8">
    <name type="scientific">Bacillus benzoevorans</name>
    <dbReference type="NCBI Taxonomy" id="1456"/>
    <lineage>
        <taxon>Bacteria</taxon>
        <taxon>Bacillati</taxon>
        <taxon>Bacillota</taxon>
        <taxon>Bacilli</taxon>
        <taxon>Bacillales</taxon>
        <taxon>Bacillaceae</taxon>
        <taxon>Bacillus</taxon>
    </lineage>
</organism>
<reference evidence="7 8" key="1">
    <citation type="submission" date="2020-08" db="EMBL/GenBank/DDBJ databases">
        <title>Genomic Encyclopedia of Type Strains, Phase IV (KMG-IV): sequencing the most valuable type-strain genomes for metagenomic binning, comparative biology and taxonomic classification.</title>
        <authorList>
            <person name="Goeker M."/>
        </authorList>
    </citation>
    <scope>NUCLEOTIDE SEQUENCE [LARGE SCALE GENOMIC DNA]</scope>
    <source>
        <strain evidence="7 8">DSM 5391</strain>
    </source>
</reference>
<dbReference type="Pfam" id="PF10091">
    <property type="entry name" value="Glycoamylase"/>
    <property type="match status" value="1"/>
</dbReference>
<feature type="transmembrane region" description="Helical" evidence="3">
    <location>
        <begin position="908"/>
        <end position="928"/>
    </location>
</feature>
<dbReference type="InterPro" id="IPR010383">
    <property type="entry name" value="Glyco_hydrolase_94_b-supersand"/>
</dbReference>
<dbReference type="RefSeq" id="WP_184529498.1">
    <property type="nucleotide sequence ID" value="NZ_JACHGK010000022.1"/>
</dbReference>
<dbReference type="InterPro" id="IPR012341">
    <property type="entry name" value="6hp_glycosidase-like_sf"/>
</dbReference>
<dbReference type="GO" id="GO:0005975">
    <property type="term" value="P:carbohydrate metabolic process"/>
    <property type="evidence" value="ECO:0007669"/>
    <property type="project" value="InterPro"/>
</dbReference>
<proteinExistence type="predicted"/>
<dbReference type="InterPro" id="IPR037018">
    <property type="entry name" value="GH65_N"/>
</dbReference>
<dbReference type="InterPro" id="IPR008928">
    <property type="entry name" value="6-hairpin_glycosidase_sf"/>
</dbReference>
<sequence length="2745" mass="312675">MILNKEQLSVEAHKSALSHDPFIKRKPIGRFWNGHVSDMEKIRVFVNQLRERNSTCSQPAEEWLLDNAEFLEEQALTIKQELSKQLIDSLPHLSKKGEPRIFSICKDYINYTDGHINIDTFLSYIHAYQEVSILKISEVWSIPVILQIALIHRLAEMSDELKVRLDICTKVNELLSGINSTELNPESLNRALEDAGLEMPLAGSMIVHLVRHLQERADYTAMVSEWLSCKLENGTESLEQILSYEYQLQASYQMSTGNIIGSMRKLTRFDWHELFEKMSLVEQTLRTDSTGVYPQLDVSSRSTLRKRIEQLSLRLNLPENLIACQAVELANEYVQQLPEENREDCGRQASIAFYLLEPAGLKLLRQGLKKCGEGKPRMMPENGILRRPTETYFNMLVLMFAAALLAFSLWMGMGWSFTPLQWLAIVLVLVLPAMEWAVTALHWFIERVRRPIPLLRYDFSKGIPKEAAAMVVIPVIWSAKEEALEIAERLELHYLANRDSNLHFAILSDFKDAKTEQLDEDKIVTEAALKEIRRLNRVYPDSSFYLFQRKRLWNPAENAWMGWERKRGKLVEFIELLKGRKDTSFTAIEGDVSLLKDIRYIITLDADTMLPLESAQRMVGTMHLPFNRPKLNKTETRVIEGYGVLQPRIGMSHEAAAKSRFAALWSGDPGIDPYAFAVSDTYQDGLGQGIFTGKGIFNIDVFYRVLCERIPENRVLSHDLLEGGFLRTGVLSDIELIDDHPAHFHSFQKRLHRWVRGDWQLISWLLPKVINRSGKLLPVDLSILTRWQIIDNLRRSLLSPALLLTLLLALTILPGSPIRWLAIVMITWLLPLLRQLAAVKASLKYTKGLLFTAGQVLVNIMTLPFQSILLFDAIGRALYRLLISKRNLLEWTTSAEAERNSQRNEAPILLGMAGGYLLILLFFAAAVFSGYLPVQITGIALAVLWACAPFVIRWLNQPVPQEGLSFSNSEKEELQTLSKQIWSFYEDFVTEEDNWLPPDNVQMEPPKGVAHRTSPTNIGLYLSCALAARDFEFIDTPELIQRLERTLGTMEKMEKWEGHLYNWYDTVTLAPLPPKYVSTVDSGNLVCCLITVKEGLLEWMQHDFGIDMGEFPAGKDKSLHIAFSEELAPIITDDFLKQSNTHWRDRGQKLLVRIEEFIRSTNFRPLYDHKARLFSLGWHMERHVRDEVLYDLMASEARSASFIAIALGQVSVAHWNALGRTMTKTANKPLLLSWSGTMFEYLMPWLFMKTYRNTLWDSTYKAVVERQIEYAKQRSVPFGISESGYYAFDYQMNYQYRAFGVPGLGFKRGLDQDLVTAPYATILALPFAKSAALNALKKFEQLKARGKYGFYEAVDFTKRRLPKQKEYMVICSFMAHHQGMSLLTLANVLLPKKMYQRFHQNKEIRAAELLLQERIPKRPKLIQHPSMNRVHKPFEKMTHNNTPIREFVSPHTKTPAVNILSNGTFTTVVTNSGSGYSQFKDVLVSRWREDPVMDPWGSFIYIRDISKNTVWSPSYQPCMVEAPEARVQFGLDRAVFMRTDGEIKTTMEISVSPECNAEVRRITLLNNSLEANVLEVTSFVELSLSNPIADAAHTAFSKLFIRTDFDPESECLIASRRPREVNGNTLWSAHSLMIKGDTLGSIEFETDRTSFIGRGYSLAKPQGITSRLRGQTGSVADPAFVMRRRISIGPGEQVQLIAVTSAADTCEEAIHIVRTFTAEQSIERTYQMAWNRVQIELRHLQLSNTEAVEFQGLAGHILYRTPLKKEQESSISMNQKGQSGLWSFGVSGDRPIVLVKIADSSHMPFIQKILTGHEYLRRLGLLFDLVIFNESIGGYQQNLQEAIQSAAEHGVDRFGAASSGVYTIAANQLTEEDTALLMASARVILQAGRSSLTAQMRRQKTEEGLPEALVLNPSLKIENPPSTLPQLMDTKTWQFFNGWGGFSPDGKEYWILIKNGNHLPAPWVNVIANPKLGFMISELGTGYTWWKNSRECKLTPWSNDPVLDPPTETAYLRDEASGEVWTAAPTAGFSEAPYKITHGRGYTRFDHERNGITHELTMYVPLEDPVKIMKLKLKNNSAVQREISLTYYAEWVLGVQRQSNAPHIVTEWLESAQVLTARNTYQETFRDATAFLGMYQQQTADSDVSKDENLSWTADRNEFIGRNGTLGHPAALDRISLSGRTGILYESCGAVQMKLTLRPEEEHVVYILLGCEASRETIASLAKKYKQPAQCETALQEVHDFWAEHLDQIQVATPSPETDILLNGWLLYQSLACRMWARTAFYQAGGAYGFRDQLQDSLVLLHTLPEMTRKQILRHAAHQYLEGDVQHWWHEETERGIRTLFSDDLLWMPYTVSRYIEHTGDWSVLDEIEPYLTSEPLHDGEHERYEPTVISSEQGTIYEHCLRAIDKSLSRIGEHGLPLIGVGDWNDGMNLVGAEGRGESVWLGWFLVDVLQRFSGICSERHDQEKEKQYQKAREDFISALNEHGWDGQWYRRAFTDAGQWLGSIQNEECRIDAIAQSWSIISGGAPPERAIQAMDSFDRELVERDLNVVRLLTPAFDKTEPSPGYIQGYPPGLRENGAQYTHGVIWGIVAWSQMGRGDKAVEMFQMLNPLNHTRTDFEVKRYAAEPYVMAADVYTAAPKEGHAGWTWYTGAASWMYQAGIEWILGIRRRGNKLYINPCIPKDWSGFTVTYRFGKTPYKIQVANEAENRIRASVEMDGKNIPLTEDIPSIELIDDGREHQVHVKM</sequence>
<keyword evidence="8" id="KW-1185">Reference proteome</keyword>
<dbReference type="Gene3D" id="2.60.420.10">
    <property type="entry name" value="Maltose phosphorylase, domain 3"/>
    <property type="match status" value="1"/>
</dbReference>
<name>A0A7X0HV66_9BACI</name>
<dbReference type="Gene3D" id="2.70.98.40">
    <property type="entry name" value="Glycoside hydrolase, family 65, N-terminal domain"/>
    <property type="match status" value="2"/>
</dbReference>
<keyword evidence="3" id="KW-0472">Membrane</keyword>
<dbReference type="Proteomes" id="UP000531594">
    <property type="component" value="Unassembled WGS sequence"/>
</dbReference>
<evidence type="ECO:0000259" key="6">
    <source>
        <dbReference type="Pfam" id="PF17167"/>
    </source>
</evidence>
<dbReference type="Gene3D" id="1.50.10.140">
    <property type="match status" value="1"/>
</dbReference>